<dbReference type="SUPFAM" id="SSF50156">
    <property type="entry name" value="PDZ domain-like"/>
    <property type="match status" value="1"/>
</dbReference>
<proteinExistence type="predicted"/>
<feature type="compositionally biased region" description="Basic and acidic residues" evidence="1">
    <location>
        <begin position="231"/>
        <end position="241"/>
    </location>
</feature>
<name>A0A226E7X7_FOLCA</name>
<evidence type="ECO:0000259" key="3">
    <source>
        <dbReference type="PROSITE" id="PS50106"/>
    </source>
</evidence>
<dbReference type="SMART" id="SM00228">
    <property type="entry name" value="PDZ"/>
    <property type="match status" value="1"/>
</dbReference>
<dbReference type="Gene3D" id="2.30.42.10">
    <property type="match status" value="1"/>
</dbReference>
<accession>A0A226E7X7</accession>
<keyword evidence="2" id="KW-0472">Membrane</keyword>
<evidence type="ECO:0000313" key="5">
    <source>
        <dbReference type="Proteomes" id="UP000198287"/>
    </source>
</evidence>
<keyword evidence="5" id="KW-1185">Reference proteome</keyword>
<dbReference type="PROSITE" id="PS50106">
    <property type="entry name" value="PDZ"/>
    <property type="match status" value="1"/>
</dbReference>
<sequence length="306" mass="34293">MDILGLIFVVATYFTLILWGCWLIWQISKDGKKKKNKGVFISKAGRSIIQEEQIELLRSPGSRWTTRLGLAISLSDDLIVTRLHPGVAERDGRLKIGDRIIQVTTPAGKDVNLIGMEKWMAVNIMKAGRRVKFLVRRLVTKEAPRDRVETYIKAADGVTVEIMSKGKRENKADLGKKVREQSEKQDDATIESDYTDLTSESNSDDTDLTSESDDSDVTPELNDTDLTSESNHNDLTPKSESDNVSSGLEGDSEVLKACEAEKEEAYEVCKEEGEDVTLDQPEDLQEIHHDSDSELSELWDIITCDE</sequence>
<dbReference type="InterPro" id="IPR001478">
    <property type="entry name" value="PDZ"/>
</dbReference>
<feature type="region of interest" description="Disordered" evidence="1">
    <location>
        <begin position="169"/>
        <end position="254"/>
    </location>
</feature>
<feature type="domain" description="PDZ" evidence="3">
    <location>
        <begin position="53"/>
        <end position="126"/>
    </location>
</feature>
<feature type="transmembrane region" description="Helical" evidence="2">
    <location>
        <begin position="6"/>
        <end position="25"/>
    </location>
</feature>
<evidence type="ECO:0000256" key="1">
    <source>
        <dbReference type="SAM" id="MobiDB-lite"/>
    </source>
</evidence>
<dbReference type="Proteomes" id="UP000198287">
    <property type="component" value="Unassembled WGS sequence"/>
</dbReference>
<dbReference type="CDD" id="cd00136">
    <property type="entry name" value="PDZ_canonical"/>
    <property type="match status" value="1"/>
</dbReference>
<organism evidence="4 5">
    <name type="scientific">Folsomia candida</name>
    <name type="common">Springtail</name>
    <dbReference type="NCBI Taxonomy" id="158441"/>
    <lineage>
        <taxon>Eukaryota</taxon>
        <taxon>Metazoa</taxon>
        <taxon>Ecdysozoa</taxon>
        <taxon>Arthropoda</taxon>
        <taxon>Hexapoda</taxon>
        <taxon>Collembola</taxon>
        <taxon>Entomobryomorpha</taxon>
        <taxon>Isotomoidea</taxon>
        <taxon>Isotomidae</taxon>
        <taxon>Proisotominae</taxon>
        <taxon>Folsomia</taxon>
    </lineage>
</organism>
<gene>
    <name evidence="4" type="ORF">Fcan01_10135</name>
</gene>
<keyword evidence="2" id="KW-1133">Transmembrane helix</keyword>
<evidence type="ECO:0000256" key="2">
    <source>
        <dbReference type="SAM" id="Phobius"/>
    </source>
</evidence>
<evidence type="ECO:0000313" key="4">
    <source>
        <dbReference type="EMBL" id="OXA53559.1"/>
    </source>
</evidence>
<dbReference type="InterPro" id="IPR036034">
    <property type="entry name" value="PDZ_sf"/>
</dbReference>
<dbReference type="AlphaFoldDB" id="A0A226E7X7"/>
<feature type="compositionally biased region" description="Basic and acidic residues" evidence="1">
    <location>
        <begin position="169"/>
        <end position="187"/>
    </location>
</feature>
<feature type="compositionally biased region" description="Acidic residues" evidence="1">
    <location>
        <begin position="202"/>
        <end position="217"/>
    </location>
</feature>
<dbReference type="EMBL" id="LNIX01000005">
    <property type="protein sequence ID" value="OXA53559.1"/>
    <property type="molecule type" value="Genomic_DNA"/>
</dbReference>
<protein>
    <submittedName>
        <fullName evidence="4">Replicase polyprotein 1a</fullName>
    </submittedName>
</protein>
<reference evidence="4 5" key="1">
    <citation type="submission" date="2015-12" db="EMBL/GenBank/DDBJ databases">
        <title>The genome of Folsomia candida.</title>
        <authorList>
            <person name="Faddeeva A."/>
            <person name="Derks M.F."/>
            <person name="Anvar Y."/>
            <person name="Smit S."/>
            <person name="Van Straalen N."/>
            <person name="Roelofs D."/>
        </authorList>
    </citation>
    <scope>NUCLEOTIDE SEQUENCE [LARGE SCALE GENOMIC DNA]</scope>
    <source>
        <strain evidence="4 5">VU population</strain>
        <tissue evidence="4">Whole body</tissue>
    </source>
</reference>
<dbReference type="OrthoDB" id="78824at2759"/>
<keyword evidence="2" id="KW-0812">Transmembrane</keyword>
<comment type="caution">
    <text evidence="4">The sequence shown here is derived from an EMBL/GenBank/DDBJ whole genome shotgun (WGS) entry which is preliminary data.</text>
</comment>